<keyword evidence="4" id="KW-1185">Reference proteome</keyword>
<feature type="compositionally biased region" description="Low complexity" evidence="1">
    <location>
        <begin position="159"/>
        <end position="176"/>
    </location>
</feature>
<dbReference type="InterPro" id="IPR050910">
    <property type="entry name" value="JMJD6_ArgDemeth/LysHydrox"/>
</dbReference>
<reference evidence="4" key="1">
    <citation type="submission" date="2015-06" db="EMBL/GenBank/DDBJ databases">
        <title>Expansion of signal transduction pathways in fungi by whole-genome duplication.</title>
        <authorList>
            <consortium name="DOE Joint Genome Institute"/>
            <person name="Corrochano L.M."/>
            <person name="Kuo A."/>
            <person name="Marcet-Houben M."/>
            <person name="Polaino S."/>
            <person name="Salamov A."/>
            <person name="Villalobos J.M."/>
            <person name="Alvarez M.I."/>
            <person name="Avalos J."/>
            <person name="Benito E.P."/>
            <person name="Benoit I."/>
            <person name="Burger G."/>
            <person name="Camino L.P."/>
            <person name="Canovas D."/>
            <person name="Cerda-Olmedo E."/>
            <person name="Cheng J.-F."/>
            <person name="Dominguez A."/>
            <person name="Elias M."/>
            <person name="Eslava A.P."/>
            <person name="Glaser F."/>
            <person name="Grimwood J."/>
            <person name="Gutierrez G."/>
            <person name="Heitman J."/>
            <person name="Henrissat B."/>
            <person name="Iturriaga E.A."/>
            <person name="Lang B.F."/>
            <person name="Lavin J.L."/>
            <person name="Lee S."/>
            <person name="Li W."/>
            <person name="Lindquist E."/>
            <person name="Lopez-Garcia S."/>
            <person name="Luque E.M."/>
            <person name="Marcos A.T."/>
            <person name="Martin J."/>
            <person name="McCluskey K."/>
            <person name="Medina H.R."/>
            <person name="Miralles-Duran A."/>
            <person name="Miyazaki A."/>
            <person name="Munoz-Torres E."/>
            <person name="Oguiza J.A."/>
            <person name="Ohm R."/>
            <person name="Olmedo M."/>
            <person name="Orejas M."/>
            <person name="Ortiz-Castellanos L."/>
            <person name="Pisabarro A.G."/>
            <person name="Rodriguez-Romero J."/>
            <person name="Ruiz-Herrera J."/>
            <person name="Ruiz-Vazquez R."/>
            <person name="Sanz C."/>
            <person name="Schackwitz W."/>
            <person name="Schmutz J."/>
            <person name="Shahriari M."/>
            <person name="Shelest E."/>
            <person name="Silva-Franco F."/>
            <person name="Soanes D."/>
            <person name="Syed K."/>
            <person name="Tagua V.G."/>
            <person name="Talbot N.J."/>
            <person name="Thon M."/>
            <person name="De vries R.P."/>
            <person name="Wiebenga A."/>
            <person name="Yadav J.S."/>
            <person name="Braun E.L."/>
            <person name="Baker S."/>
            <person name="Garre V."/>
            <person name="Horwitz B."/>
            <person name="Torres-Martinez S."/>
            <person name="Idnurm A."/>
            <person name="Herrera-Estrella A."/>
            <person name="Gabaldon T."/>
            <person name="Grigoriev I.V."/>
        </authorList>
    </citation>
    <scope>NUCLEOTIDE SEQUENCE [LARGE SCALE GENOMIC DNA]</scope>
    <source>
        <strain evidence="4">NRRL 1555(-)</strain>
    </source>
</reference>
<dbReference type="OrthoDB" id="298344at2759"/>
<gene>
    <name evidence="3" type="ORF">PHYBLDRAFT_182178</name>
</gene>
<feature type="region of interest" description="Disordered" evidence="1">
    <location>
        <begin position="157"/>
        <end position="176"/>
    </location>
</feature>
<dbReference type="Pfam" id="PF02373">
    <property type="entry name" value="JmjC"/>
    <property type="match status" value="1"/>
</dbReference>
<sequence length="865" mass="99174">MYRQKLFTSENDLRKPFVPTKRVDLCSFKSQEELYKLIEKQCTEDGLPLVIANVDCHPKWKADLLSLDHLKKFHGDSVLDLYSMRTRSIDNKRTMKEYIEALQWSAKNLDINSNQKPHKKDCIKSVRRQSSQRLQKTRQVPDPCLLEPLVDASIDPTQNSLSSVKTSTSSANNTTDNGNIETFTKITLEIDQIDSPDLPELSSTIISPVEKEKEVTVNTENPSNNSDIVQHTELQTPTYSISHSSMATPPADDIKDTKHELIDEETSNLSAAEIKRKTNTSLLYGKDISCPTEYKDVLETILPEYLLSLGSCDLFNCLPEDMQAENLMCYLGSSGTGTAIHRDLCGTFGHNLMTYGDDGAYSEWLIVEDRFRDQLTKVLHSPDSKRSKDNDDHSYNMTDQTSSFVESDQAWVNLKTLRNANIKTHVILQKPGDLVLIPSLCYHQVRNHGISMKVAWNRVTPQTLELALKFQLPIYQTIARPETYRCKSIIHLTLERWLDIIKPFSQKRGGSDVQDFFSIPLFERGIDVFVMECRIMLHLYSEMIRPEIIEPIPSEDIRESICKPTKDVKPHTLKCDFCHCDIFLRFYHCDNCLDKEGKCEGYDICLECYSQGRTCQHMDELVMQRTSLSLENCITLYNSFIKTINSILKDTSLTPLFYSNLEQKISVTTTSELYGSKGIELRGLFGREPCYKLEYKQNGENIYTCDECVKHCHGCRPVSVKPKKAQEMVYYIPPFYDPRNWGGVTDKGVYQTISETKRDATEQIHRCLDLALLDDECLQEEFKGRIVGSLLKNMRPKTVKRIQNDDIDELIQVATSSASSWATFIQTNINKRKNFEDGPDKFTSNKKQKFWDQADELFDMKKCTA</sequence>
<dbReference type="AlphaFoldDB" id="A0A163A5L5"/>
<feature type="compositionally biased region" description="Basic residues" evidence="1">
    <location>
        <begin position="116"/>
        <end position="127"/>
    </location>
</feature>
<evidence type="ECO:0000259" key="2">
    <source>
        <dbReference type="PROSITE" id="PS51184"/>
    </source>
</evidence>
<dbReference type="PROSITE" id="PS51184">
    <property type="entry name" value="JMJC"/>
    <property type="match status" value="1"/>
</dbReference>
<dbReference type="GeneID" id="28999489"/>
<dbReference type="VEuPathDB" id="FungiDB:PHYBLDRAFT_182178"/>
<dbReference type="SUPFAM" id="SSF51197">
    <property type="entry name" value="Clavaminate synthase-like"/>
    <property type="match status" value="1"/>
</dbReference>
<dbReference type="EMBL" id="KV440986">
    <property type="protein sequence ID" value="OAD71231.1"/>
    <property type="molecule type" value="Genomic_DNA"/>
</dbReference>
<evidence type="ECO:0000313" key="4">
    <source>
        <dbReference type="Proteomes" id="UP000077315"/>
    </source>
</evidence>
<dbReference type="RefSeq" id="XP_018289271.1">
    <property type="nucleotide sequence ID" value="XM_018438583.1"/>
</dbReference>
<evidence type="ECO:0000313" key="3">
    <source>
        <dbReference type="EMBL" id="OAD71231.1"/>
    </source>
</evidence>
<organism evidence="3 4">
    <name type="scientific">Phycomyces blakesleeanus (strain ATCC 8743b / DSM 1359 / FGSC 10004 / NBRC 33097 / NRRL 1555)</name>
    <dbReference type="NCBI Taxonomy" id="763407"/>
    <lineage>
        <taxon>Eukaryota</taxon>
        <taxon>Fungi</taxon>
        <taxon>Fungi incertae sedis</taxon>
        <taxon>Mucoromycota</taxon>
        <taxon>Mucoromycotina</taxon>
        <taxon>Mucoromycetes</taxon>
        <taxon>Mucorales</taxon>
        <taxon>Phycomycetaceae</taxon>
        <taxon>Phycomyces</taxon>
    </lineage>
</organism>
<dbReference type="PANTHER" id="PTHR12480:SF35">
    <property type="entry name" value="TRANSCRIPTION FACTOR JUMONJI, JMJC DOMAIN-CONTAINING PROTEIN"/>
    <property type="match status" value="1"/>
</dbReference>
<protein>
    <submittedName>
        <fullName evidence="3">Zn(2)-C6 fungal-specific transcription factor</fullName>
    </submittedName>
</protein>
<accession>A0A163A5L5</accession>
<dbReference type="InParanoid" id="A0A163A5L5"/>
<feature type="compositionally biased region" description="Polar residues" evidence="1">
    <location>
        <begin position="128"/>
        <end position="138"/>
    </location>
</feature>
<name>A0A163A5L5_PHYB8</name>
<dbReference type="Gene3D" id="2.60.120.650">
    <property type="entry name" value="Cupin"/>
    <property type="match status" value="1"/>
</dbReference>
<feature type="region of interest" description="Disordered" evidence="1">
    <location>
        <begin position="112"/>
        <end position="138"/>
    </location>
</feature>
<dbReference type="GO" id="GO:0005737">
    <property type="term" value="C:cytoplasm"/>
    <property type="evidence" value="ECO:0007669"/>
    <property type="project" value="TreeGrafter"/>
</dbReference>
<feature type="domain" description="JmjC" evidence="2">
    <location>
        <begin position="291"/>
        <end position="475"/>
    </location>
</feature>
<dbReference type="SMART" id="SM00558">
    <property type="entry name" value="JmjC"/>
    <property type="match status" value="1"/>
</dbReference>
<proteinExistence type="predicted"/>
<dbReference type="InterPro" id="IPR003347">
    <property type="entry name" value="JmjC_dom"/>
</dbReference>
<dbReference type="PANTHER" id="PTHR12480">
    <property type="entry name" value="ARGININE DEMETHYLASE AND LYSYL-HYDROXYLASE JMJD"/>
    <property type="match status" value="1"/>
</dbReference>
<dbReference type="Proteomes" id="UP000077315">
    <property type="component" value="Unassembled WGS sequence"/>
</dbReference>
<dbReference type="STRING" id="763407.A0A163A5L5"/>
<evidence type="ECO:0000256" key="1">
    <source>
        <dbReference type="SAM" id="MobiDB-lite"/>
    </source>
</evidence>